<dbReference type="InterPro" id="IPR041561">
    <property type="entry name" value="PglD_N"/>
</dbReference>
<dbReference type="Gene3D" id="2.160.10.10">
    <property type="entry name" value="Hexapeptide repeat proteins"/>
    <property type="match status" value="1"/>
</dbReference>
<reference evidence="7" key="1">
    <citation type="submission" date="2005-08" db="EMBL/GenBank/DDBJ databases">
        <title>Complete sequence of Chromosome1 of Ralstonia eutropha JMP134.</title>
        <authorList>
            <person name="Copeland A."/>
            <person name="Lucas S."/>
            <person name="Lapidus A."/>
            <person name="Barry K."/>
            <person name="Detter J.C."/>
            <person name="Glavina T."/>
            <person name="Hammon N."/>
            <person name="Israni S."/>
            <person name="Pitluck S."/>
            <person name="Goltsman E."/>
            <person name="Martinez M."/>
            <person name="Schmutz J."/>
            <person name="Larimer F."/>
            <person name="Land M."/>
            <person name="Lykidis A."/>
            <person name="Richardson P."/>
        </authorList>
    </citation>
    <scope>NUCLEOTIDE SEQUENCE</scope>
    <source>
        <strain evidence="7">JMP134</strain>
    </source>
</reference>
<dbReference type="InterPro" id="IPR011004">
    <property type="entry name" value="Trimer_LpxA-like_sf"/>
</dbReference>
<keyword evidence="2 7" id="KW-0808">Transferase</keyword>
<dbReference type="InterPro" id="IPR020019">
    <property type="entry name" value="AcTrfase_PglD-like"/>
</dbReference>
<organism evidence="7">
    <name type="scientific">Cupriavidus pinatubonensis (strain JMP 134 / LMG 1197)</name>
    <name type="common">Cupriavidus necator (strain JMP 134)</name>
    <dbReference type="NCBI Taxonomy" id="264198"/>
    <lineage>
        <taxon>Bacteria</taxon>
        <taxon>Pseudomonadati</taxon>
        <taxon>Pseudomonadota</taxon>
        <taxon>Betaproteobacteria</taxon>
        <taxon>Burkholderiales</taxon>
        <taxon>Burkholderiaceae</taxon>
        <taxon>Cupriavidus</taxon>
    </lineage>
</organism>
<evidence type="ECO:0000256" key="4">
    <source>
        <dbReference type="PIRSR" id="PIRSR620019-1"/>
    </source>
</evidence>
<sequence length="223" mass="23290">MRAKATMKRIVVIGSGGHARSVIDVVERQGKYRIVGLVDDTPREVMGYRVIGNETALQALVKEYRIDEALIAIGDNNVRAQVAKRIEALCAGIQFAVAIHPAACIGRDATIGTGTVVMAGAVVNACSAIGRHCIINTGACIDHDCKVGDFVSLAPGVITGGDCNIGTYAAIGLGANLIHGVTIGDQTVIGAGALVINDIERQSVAYGVPAKVVRLREQGEQYL</sequence>
<dbReference type="HOGENOM" id="CLU_081811_2_0_4"/>
<dbReference type="GO" id="GO:0016740">
    <property type="term" value="F:transferase activity"/>
    <property type="evidence" value="ECO:0007669"/>
    <property type="project" value="UniProtKB-KW"/>
</dbReference>
<proteinExistence type="inferred from homology"/>
<dbReference type="PANTHER" id="PTHR43300:SF7">
    <property type="entry name" value="UDP-N-ACETYLBACILLOSAMINE N-ACETYLTRANSFERASE"/>
    <property type="match status" value="1"/>
</dbReference>
<dbReference type="AlphaFoldDB" id="Q473C7"/>
<evidence type="ECO:0000256" key="3">
    <source>
        <dbReference type="ARBA" id="ARBA00022737"/>
    </source>
</evidence>
<name>Q473C7_CUPPJ</name>
<dbReference type="CDD" id="cd03360">
    <property type="entry name" value="LbH_AT_putative"/>
    <property type="match status" value="1"/>
</dbReference>
<accession>Q473C7</accession>
<dbReference type="EMBL" id="CP000090">
    <property type="protein sequence ID" value="AAZ60506.1"/>
    <property type="molecule type" value="Genomic_DNA"/>
</dbReference>
<evidence type="ECO:0000256" key="5">
    <source>
        <dbReference type="PIRSR" id="PIRSR620019-2"/>
    </source>
</evidence>
<dbReference type="eggNOG" id="COG0110">
    <property type="taxonomic scope" value="Bacteria"/>
</dbReference>
<dbReference type="SUPFAM" id="SSF51161">
    <property type="entry name" value="Trimeric LpxA-like enzymes"/>
    <property type="match status" value="1"/>
</dbReference>
<dbReference type="PROSITE" id="PS00101">
    <property type="entry name" value="HEXAPEP_TRANSFERASES"/>
    <property type="match status" value="1"/>
</dbReference>
<protein>
    <submittedName>
        <fullName evidence="7">Transferase hexapeptide repeat protein</fullName>
    </submittedName>
</protein>
<comment type="similarity">
    <text evidence="1">Belongs to the transferase hexapeptide repeat family.</text>
</comment>
<evidence type="ECO:0000259" key="6">
    <source>
        <dbReference type="Pfam" id="PF17836"/>
    </source>
</evidence>
<feature type="active site" description="Proton acceptor" evidence="4">
    <location>
        <position position="143"/>
    </location>
</feature>
<evidence type="ECO:0000313" key="7">
    <source>
        <dbReference type="EMBL" id="AAZ60506.1"/>
    </source>
</evidence>
<gene>
    <name evidence="7" type="ordered locus">Reut_A1128</name>
</gene>
<dbReference type="InterPro" id="IPR050179">
    <property type="entry name" value="Trans_hexapeptide_repeat"/>
</dbReference>
<dbReference type="Gene3D" id="3.40.50.20">
    <property type="match status" value="1"/>
</dbReference>
<dbReference type="Pfam" id="PF17836">
    <property type="entry name" value="PglD_N"/>
    <property type="match status" value="1"/>
</dbReference>
<dbReference type="PANTHER" id="PTHR43300">
    <property type="entry name" value="ACETYLTRANSFERASE"/>
    <property type="match status" value="1"/>
</dbReference>
<feature type="domain" description="PglD N-terminal" evidence="6">
    <location>
        <begin position="9"/>
        <end position="86"/>
    </location>
</feature>
<dbReference type="KEGG" id="reu:Reut_A1128"/>
<dbReference type="InterPro" id="IPR018357">
    <property type="entry name" value="Hexapep_transf_CS"/>
</dbReference>
<evidence type="ECO:0000256" key="2">
    <source>
        <dbReference type="ARBA" id="ARBA00022679"/>
    </source>
</evidence>
<dbReference type="NCBIfam" id="TIGR03570">
    <property type="entry name" value="NeuD_NnaD"/>
    <property type="match status" value="1"/>
</dbReference>
<feature type="site" description="Increases basicity of active site His" evidence="4">
    <location>
        <position position="144"/>
    </location>
</feature>
<feature type="binding site" evidence="5">
    <location>
        <position position="74"/>
    </location>
    <ligand>
        <name>substrate</name>
    </ligand>
</feature>
<dbReference type="STRING" id="264198.Reut_A1128"/>
<dbReference type="OrthoDB" id="272049at2"/>
<evidence type="ECO:0000256" key="1">
    <source>
        <dbReference type="ARBA" id="ARBA00007274"/>
    </source>
</evidence>
<keyword evidence="3" id="KW-0677">Repeat</keyword>